<feature type="domain" description="CP-type G" evidence="12">
    <location>
        <begin position="192"/>
        <end position="414"/>
    </location>
</feature>
<feature type="region of interest" description="Disordered" evidence="10">
    <location>
        <begin position="589"/>
        <end position="618"/>
    </location>
</feature>
<dbReference type="InterPro" id="IPR006073">
    <property type="entry name" value="GTP-bd"/>
</dbReference>
<dbReference type="Pfam" id="PF01926">
    <property type="entry name" value="MMR_HSR1"/>
    <property type="match status" value="1"/>
</dbReference>
<dbReference type="EMBL" id="CAWYQH010000001">
    <property type="protein sequence ID" value="CAK8671342.1"/>
    <property type="molecule type" value="Genomic_DNA"/>
</dbReference>
<feature type="compositionally biased region" description="Basic and acidic residues" evidence="10">
    <location>
        <begin position="283"/>
        <end position="298"/>
    </location>
</feature>
<keyword evidence="14" id="KW-1185">Reference proteome</keyword>
<reference evidence="13 14" key="1">
    <citation type="submission" date="2024-02" db="EMBL/GenBank/DDBJ databases">
        <authorList>
            <person name="Daric V."/>
            <person name="Darras S."/>
        </authorList>
    </citation>
    <scope>NUCLEOTIDE SEQUENCE [LARGE SCALE GENOMIC DNA]</scope>
</reference>
<feature type="compositionally biased region" description="Basic residues" evidence="10">
    <location>
        <begin position="599"/>
        <end position="618"/>
    </location>
</feature>
<dbReference type="PANTHER" id="PTHR45709">
    <property type="entry name" value="LARGE SUBUNIT GTPASE 1 HOMOLOG-RELATED"/>
    <property type="match status" value="1"/>
</dbReference>
<evidence type="ECO:0000256" key="1">
    <source>
        <dbReference type="ARBA" id="ARBA00004408"/>
    </source>
</evidence>
<comment type="catalytic activity">
    <reaction evidence="8">
        <text>GTP + H2O = GDP + phosphate + H(+)</text>
        <dbReference type="Rhea" id="RHEA:19669"/>
        <dbReference type="ChEBI" id="CHEBI:15377"/>
        <dbReference type="ChEBI" id="CHEBI:15378"/>
        <dbReference type="ChEBI" id="CHEBI:37565"/>
        <dbReference type="ChEBI" id="CHEBI:43474"/>
        <dbReference type="ChEBI" id="CHEBI:58189"/>
    </reaction>
</comment>
<dbReference type="CDD" id="cd01857">
    <property type="entry name" value="HSR1_MMR1"/>
    <property type="match status" value="1"/>
</dbReference>
<protein>
    <recommendedName>
        <fullName evidence="7">Large subunit GTPase 1 homolog</fullName>
    </recommendedName>
</protein>
<keyword evidence="3" id="KW-0963">Cytoplasm</keyword>
<dbReference type="InterPro" id="IPR030378">
    <property type="entry name" value="G_CP_dom"/>
</dbReference>
<accession>A0ABP0EZ51</accession>
<organism evidence="13 14">
    <name type="scientific">Clavelina lepadiformis</name>
    <name type="common">Light-bulb sea squirt</name>
    <name type="synonym">Ascidia lepadiformis</name>
    <dbReference type="NCBI Taxonomy" id="159417"/>
    <lineage>
        <taxon>Eukaryota</taxon>
        <taxon>Metazoa</taxon>
        <taxon>Chordata</taxon>
        <taxon>Tunicata</taxon>
        <taxon>Ascidiacea</taxon>
        <taxon>Aplousobranchia</taxon>
        <taxon>Clavelinidae</taxon>
        <taxon>Clavelina</taxon>
    </lineage>
</organism>
<keyword evidence="4" id="KW-0547">Nucleotide-binding</keyword>
<evidence type="ECO:0000313" key="14">
    <source>
        <dbReference type="Proteomes" id="UP001642483"/>
    </source>
</evidence>
<keyword evidence="11" id="KW-0472">Membrane</keyword>
<dbReference type="Proteomes" id="UP001642483">
    <property type="component" value="Unassembled WGS sequence"/>
</dbReference>
<evidence type="ECO:0000313" key="13">
    <source>
        <dbReference type="EMBL" id="CAK8671342.1"/>
    </source>
</evidence>
<proteinExistence type="predicted"/>
<name>A0ABP0EZ51_CLALP</name>
<evidence type="ECO:0000256" key="9">
    <source>
        <dbReference type="ARBA" id="ARBA00093349"/>
    </source>
</evidence>
<dbReference type="InterPro" id="IPR043358">
    <property type="entry name" value="GNL1-like"/>
</dbReference>
<evidence type="ECO:0000256" key="11">
    <source>
        <dbReference type="SAM" id="Phobius"/>
    </source>
</evidence>
<comment type="subcellular location">
    <subcellularLocation>
        <location evidence="2">Cytoplasm</location>
    </subcellularLocation>
    <subcellularLocation>
        <location evidence="1">Nucleus</location>
        <location evidence="1">Cajal body</location>
    </subcellularLocation>
</comment>
<keyword evidence="11" id="KW-1133">Transmembrane helix</keyword>
<dbReference type="InterPro" id="IPR018247">
    <property type="entry name" value="EF_Hand_1_Ca_BS"/>
</dbReference>
<sequence length="618" mass="70397">MYFQFRRLGWSCELVLIYQLQFAFSLFTIFLKHRMPRKKHQAPGLGKSLIKDRFGNSKNVAHKHAAELAAEQEGDELNLKSVTELTSLDDFLATAELAGTEFTAQKLNVHFVDSEKQGVISKEEEQRLAEAHEEFAHLISIPRRPPWDENMTKEGLDTKEKESFLSWRRQLAKLQEDEDLLITPYEKNLDFWRQLWRVIERSDVVVQIVDARDPLLFRCKDMETYVKEVSSEKKNVILVNKADLLSPKQRETWRKYFEDLGVEVVFWSAILENEKLELANKDLETSSKDSEDGKKKFDPFNIEDDDDDASSSSESDGDVIDDVTTTCNKTDNSEDGLLTRNEMITYLKNLVHGKSSKVVGMVGYPNVGKSSTVNTLLGVKKAAVSATPGRTKHFQTLHIDKELCLCDCPGLVFPSLVSSKAEMVLSGILPIDQMRDHVGPANLLCRRINRKVVEGTYGINIAKPKEGEDPNRAPTSLEMLSAHALSRGFMTSHGQPDNSRSARVVLKDYVNGKLLYSRAPPGTDKEEYESWTISKVSMVLSAMKNSLTVSDDLAPLVARINRINRESVDEIHQVEREFFKPRNIRTFTKSGEVGDTKSNKKHHKKRKEKMRRVRQVQY</sequence>
<dbReference type="Gene3D" id="1.10.1580.10">
    <property type="match status" value="1"/>
</dbReference>
<feature type="compositionally biased region" description="Acidic residues" evidence="10">
    <location>
        <begin position="301"/>
        <end position="321"/>
    </location>
</feature>
<keyword evidence="5" id="KW-0378">Hydrolase</keyword>
<dbReference type="PANTHER" id="PTHR45709:SF2">
    <property type="entry name" value="LARGE SUBUNIT GTPASE 1 HOMOLOG"/>
    <property type="match status" value="1"/>
</dbReference>
<feature type="transmembrane region" description="Helical" evidence="11">
    <location>
        <begin position="15"/>
        <end position="31"/>
    </location>
</feature>
<evidence type="ECO:0000256" key="7">
    <source>
        <dbReference type="ARBA" id="ARBA00040145"/>
    </source>
</evidence>
<evidence type="ECO:0000256" key="10">
    <source>
        <dbReference type="SAM" id="MobiDB-lite"/>
    </source>
</evidence>
<keyword evidence="11" id="KW-0812">Transmembrane</keyword>
<dbReference type="PROSITE" id="PS00018">
    <property type="entry name" value="EF_HAND_1"/>
    <property type="match status" value="1"/>
</dbReference>
<evidence type="ECO:0000256" key="2">
    <source>
        <dbReference type="ARBA" id="ARBA00004496"/>
    </source>
</evidence>
<comment type="caution">
    <text evidence="13">The sequence shown here is derived from an EMBL/GenBank/DDBJ whole genome shotgun (WGS) entry which is preliminary data.</text>
</comment>
<dbReference type="Gene3D" id="3.40.50.300">
    <property type="entry name" value="P-loop containing nucleotide triphosphate hydrolases"/>
    <property type="match status" value="1"/>
</dbReference>
<evidence type="ECO:0000256" key="4">
    <source>
        <dbReference type="ARBA" id="ARBA00022741"/>
    </source>
</evidence>
<feature type="region of interest" description="Disordered" evidence="10">
    <location>
        <begin position="283"/>
        <end position="327"/>
    </location>
</feature>
<evidence type="ECO:0000259" key="12">
    <source>
        <dbReference type="PROSITE" id="PS51721"/>
    </source>
</evidence>
<evidence type="ECO:0000256" key="3">
    <source>
        <dbReference type="ARBA" id="ARBA00022490"/>
    </source>
</evidence>
<dbReference type="SUPFAM" id="SSF52540">
    <property type="entry name" value="P-loop containing nucleoside triphosphate hydrolases"/>
    <property type="match status" value="1"/>
</dbReference>
<comment type="function">
    <text evidence="9">Functions as a GTPase. May act by mediating the release of NMD3 from the 60S ribosomal subunit after export into the cytoplasm during the 60S ribosomal subunit maturation.</text>
</comment>
<keyword evidence="6" id="KW-0342">GTP-binding</keyword>
<dbReference type="InterPro" id="IPR023179">
    <property type="entry name" value="GTP-bd_ortho_bundle_sf"/>
</dbReference>
<evidence type="ECO:0000256" key="5">
    <source>
        <dbReference type="ARBA" id="ARBA00022801"/>
    </source>
</evidence>
<dbReference type="InterPro" id="IPR027417">
    <property type="entry name" value="P-loop_NTPase"/>
</dbReference>
<evidence type="ECO:0000256" key="8">
    <source>
        <dbReference type="ARBA" id="ARBA00048548"/>
    </source>
</evidence>
<gene>
    <name evidence="13" type="ORF">CVLEPA_LOCUS389</name>
</gene>
<evidence type="ECO:0000256" key="6">
    <source>
        <dbReference type="ARBA" id="ARBA00023134"/>
    </source>
</evidence>
<dbReference type="PROSITE" id="PS51721">
    <property type="entry name" value="G_CP"/>
    <property type="match status" value="1"/>
</dbReference>